<gene>
    <name evidence="2" type="ORF">C1O66_05300</name>
</gene>
<evidence type="ECO:0000313" key="3">
    <source>
        <dbReference type="Proteomes" id="UP000235916"/>
    </source>
</evidence>
<dbReference type="AlphaFoldDB" id="A0A2N8KU75"/>
<sequence length="464" mass="51992">MTTPQARRPRLVIYTVLTGSKEPLGDPLAELERARDDTDLDIGFVCFTDNRALRSPVWEFRYLDDTPLPPEKLSRRPKALPHEYLPDWEYSLYVDNIVRFKRMPRAADLQCASPYAFRTFRHTTRSNPRQEAEAIVQLGYESVDRLSAQLDFYATRMPLSDITPLSTCTVILRQHMHPVLVKFGVIWWEQILNFCKRDQMSFDFAIHCAQAQIDYLPGLKHDNDLIQNSANIQPNRVHANFDAVRYAWMHRQDPAARANPRQHYLDHGRFEGRSYNARLELFEYLCYQVGSSLGAQVAPRRQVAATLNDWLTPWRGKPGRLLLVSIAGAEPAAFEAEERARAEAALCAFLPGCVGTRIELRAEQLAGGELAFRPDDGGFDLIVVLGASGRLLKPLLSLVAGAFKPQGQMLVLASESAPLADVAALESAIALKTGSPCRARVQGSRHDSLDAGLPNSLLGFEWGP</sequence>
<reference evidence="2 3" key="1">
    <citation type="submission" date="2018-01" db="EMBL/GenBank/DDBJ databases">
        <title>Draft genome sequence of Paucibacter aquatile CR182 isolated from freshwater of the Nakdong River.</title>
        <authorList>
            <person name="Choi A."/>
            <person name="Chung E.J."/>
        </authorList>
    </citation>
    <scope>NUCLEOTIDE SEQUENCE [LARGE SCALE GENOMIC DNA]</scope>
    <source>
        <strain evidence="2 3">CR182</strain>
    </source>
</reference>
<evidence type="ECO:0000313" key="2">
    <source>
        <dbReference type="EMBL" id="PND37006.1"/>
    </source>
</evidence>
<proteinExistence type="predicted"/>
<keyword evidence="3" id="KW-1185">Reference proteome</keyword>
<organism evidence="2 3">
    <name type="scientific">Kinneretia aquatilis</name>
    <dbReference type="NCBI Taxonomy" id="2070761"/>
    <lineage>
        <taxon>Bacteria</taxon>
        <taxon>Pseudomonadati</taxon>
        <taxon>Pseudomonadota</taxon>
        <taxon>Betaproteobacteria</taxon>
        <taxon>Burkholderiales</taxon>
        <taxon>Sphaerotilaceae</taxon>
        <taxon>Roseateles</taxon>
    </lineage>
</organism>
<accession>A0A2N8KU75</accession>
<protein>
    <recommendedName>
        <fullName evidence="1">TOD1/MUCI70 glycosyltransferase-like domain-containing protein</fullName>
    </recommendedName>
</protein>
<dbReference type="RefSeq" id="WP_102766929.1">
    <property type="nucleotide sequence ID" value="NZ_POSP01000003.1"/>
</dbReference>
<dbReference type="OrthoDB" id="8666056at2"/>
<dbReference type="InterPro" id="IPR048354">
    <property type="entry name" value="TOD1_MUCI70_glycTrfase_dom"/>
</dbReference>
<dbReference type="Proteomes" id="UP000235916">
    <property type="component" value="Unassembled WGS sequence"/>
</dbReference>
<dbReference type="EMBL" id="POSP01000003">
    <property type="protein sequence ID" value="PND37006.1"/>
    <property type="molecule type" value="Genomic_DNA"/>
</dbReference>
<comment type="caution">
    <text evidence="2">The sequence shown here is derived from an EMBL/GenBank/DDBJ whole genome shotgun (WGS) entry which is preliminary data.</text>
</comment>
<evidence type="ECO:0000259" key="1">
    <source>
        <dbReference type="Pfam" id="PF04765"/>
    </source>
</evidence>
<feature type="domain" description="TOD1/MUCI70 glycosyltransferase-like" evidence="1">
    <location>
        <begin position="75"/>
        <end position="207"/>
    </location>
</feature>
<dbReference type="Pfam" id="PF04765">
    <property type="entry name" value="TOD1_MUCI70"/>
    <property type="match status" value="1"/>
</dbReference>
<name>A0A2N8KU75_9BURK</name>